<dbReference type="GO" id="GO:0003700">
    <property type="term" value="F:DNA-binding transcription factor activity"/>
    <property type="evidence" value="ECO:0007669"/>
    <property type="project" value="InterPro"/>
</dbReference>
<evidence type="ECO:0000256" key="3">
    <source>
        <dbReference type="ARBA" id="ARBA00023163"/>
    </source>
</evidence>
<dbReference type="CDD" id="cd00090">
    <property type="entry name" value="HTH_ARSR"/>
    <property type="match status" value="1"/>
</dbReference>
<keyword evidence="2" id="KW-0238">DNA-binding</keyword>
<dbReference type="SUPFAM" id="SSF46785">
    <property type="entry name" value="Winged helix' DNA-binding domain"/>
    <property type="match status" value="1"/>
</dbReference>
<dbReference type="RefSeq" id="WP_184008001.1">
    <property type="nucleotide sequence ID" value="NZ_JACIJS010000001.1"/>
</dbReference>
<dbReference type="EMBL" id="JACIJS010000001">
    <property type="protein sequence ID" value="MBB5514443.1"/>
    <property type="molecule type" value="Genomic_DNA"/>
</dbReference>
<dbReference type="Gene3D" id="1.10.10.10">
    <property type="entry name" value="Winged helix-like DNA-binding domain superfamily/Winged helix DNA-binding domain"/>
    <property type="match status" value="1"/>
</dbReference>
<dbReference type="Pfam" id="PF12840">
    <property type="entry name" value="HTH_20"/>
    <property type="match status" value="1"/>
</dbReference>
<evidence type="ECO:0000313" key="5">
    <source>
        <dbReference type="EMBL" id="MBB5514443.1"/>
    </source>
</evidence>
<dbReference type="InterPro" id="IPR051011">
    <property type="entry name" value="Metal_resp_trans_reg"/>
</dbReference>
<dbReference type="InterPro" id="IPR036390">
    <property type="entry name" value="WH_DNA-bd_sf"/>
</dbReference>
<organism evidence="5 6">
    <name type="scientific">Rubricella aquisinus</name>
    <dbReference type="NCBI Taxonomy" id="2028108"/>
    <lineage>
        <taxon>Bacteria</taxon>
        <taxon>Pseudomonadati</taxon>
        <taxon>Pseudomonadota</taxon>
        <taxon>Alphaproteobacteria</taxon>
        <taxon>Rhodobacterales</taxon>
        <taxon>Paracoccaceae</taxon>
        <taxon>Rubricella</taxon>
    </lineage>
</organism>
<sequence>METSDALTAFAALSQEMRLRALRLLIEAGPEGMAAGDIARALDARQNTLSTNLSILVQAGLIQNTRHGRVIRYSVNWAGMRGIITYLMQDCCGGNPDQCRPLLNSLPDPT</sequence>
<evidence type="ECO:0000313" key="6">
    <source>
        <dbReference type="Proteomes" id="UP000553766"/>
    </source>
</evidence>
<feature type="domain" description="HTH arsR-type" evidence="4">
    <location>
        <begin position="1"/>
        <end position="95"/>
    </location>
</feature>
<dbReference type="InterPro" id="IPR001845">
    <property type="entry name" value="HTH_ArsR_DNA-bd_dom"/>
</dbReference>
<dbReference type="InterPro" id="IPR036388">
    <property type="entry name" value="WH-like_DNA-bd_sf"/>
</dbReference>
<reference evidence="5 6" key="1">
    <citation type="submission" date="2020-08" db="EMBL/GenBank/DDBJ databases">
        <title>Genomic Encyclopedia of Type Strains, Phase IV (KMG-IV): sequencing the most valuable type-strain genomes for metagenomic binning, comparative biology and taxonomic classification.</title>
        <authorList>
            <person name="Goeker M."/>
        </authorList>
    </citation>
    <scope>NUCLEOTIDE SEQUENCE [LARGE SCALE GENOMIC DNA]</scope>
    <source>
        <strain evidence="5 6">DSM 103377</strain>
    </source>
</reference>
<evidence type="ECO:0000256" key="1">
    <source>
        <dbReference type="ARBA" id="ARBA00023015"/>
    </source>
</evidence>
<evidence type="ECO:0000259" key="4">
    <source>
        <dbReference type="PROSITE" id="PS50987"/>
    </source>
</evidence>
<dbReference type="PRINTS" id="PR00778">
    <property type="entry name" value="HTHARSR"/>
</dbReference>
<dbReference type="SMART" id="SM00418">
    <property type="entry name" value="HTH_ARSR"/>
    <property type="match status" value="1"/>
</dbReference>
<dbReference type="Proteomes" id="UP000553766">
    <property type="component" value="Unassembled WGS sequence"/>
</dbReference>
<keyword evidence="3" id="KW-0804">Transcription</keyword>
<gene>
    <name evidence="5" type="ORF">FHS89_000441</name>
</gene>
<protein>
    <submittedName>
        <fullName evidence="5">Putative transcriptional regulator</fullName>
    </submittedName>
</protein>
<name>A0A840WJT8_9RHOB</name>
<dbReference type="GO" id="GO:0003677">
    <property type="term" value="F:DNA binding"/>
    <property type="evidence" value="ECO:0007669"/>
    <property type="project" value="UniProtKB-KW"/>
</dbReference>
<keyword evidence="1" id="KW-0805">Transcription regulation</keyword>
<dbReference type="InterPro" id="IPR011991">
    <property type="entry name" value="ArsR-like_HTH"/>
</dbReference>
<dbReference type="PROSITE" id="PS50987">
    <property type="entry name" value="HTH_ARSR_2"/>
    <property type="match status" value="1"/>
</dbReference>
<dbReference type="PANTHER" id="PTHR43132:SF2">
    <property type="entry name" value="ARSENICAL RESISTANCE OPERON REPRESSOR ARSR-RELATED"/>
    <property type="match status" value="1"/>
</dbReference>
<keyword evidence="6" id="KW-1185">Reference proteome</keyword>
<proteinExistence type="predicted"/>
<accession>A0A840WJT8</accession>
<dbReference type="PANTHER" id="PTHR43132">
    <property type="entry name" value="ARSENICAL RESISTANCE OPERON REPRESSOR ARSR-RELATED"/>
    <property type="match status" value="1"/>
</dbReference>
<comment type="caution">
    <text evidence="5">The sequence shown here is derived from an EMBL/GenBank/DDBJ whole genome shotgun (WGS) entry which is preliminary data.</text>
</comment>
<dbReference type="AlphaFoldDB" id="A0A840WJT8"/>
<evidence type="ECO:0000256" key="2">
    <source>
        <dbReference type="ARBA" id="ARBA00023125"/>
    </source>
</evidence>
<dbReference type="NCBIfam" id="NF033788">
    <property type="entry name" value="HTH_metalloreg"/>
    <property type="match status" value="1"/>
</dbReference>